<gene>
    <name evidence="2" type="ORF">CEXT_53221</name>
</gene>
<evidence type="ECO:0000313" key="2">
    <source>
        <dbReference type="EMBL" id="GIY92039.1"/>
    </source>
</evidence>
<organism evidence="2 3">
    <name type="scientific">Caerostris extrusa</name>
    <name type="common">Bark spider</name>
    <name type="synonym">Caerostris bankana</name>
    <dbReference type="NCBI Taxonomy" id="172846"/>
    <lineage>
        <taxon>Eukaryota</taxon>
        <taxon>Metazoa</taxon>
        <taxon>Ecdysozoa</taxon>
        <taxon>Arthropoda</taxon>
        <taxon>Chelicerata</taxon>
        <taxon>Arachnida</taxon>
        <taxon>Araneae</taxon>
        <taxon>Araneomorphae</taxon>
        <taxon>Entelegynae</taxon>
        <taxon>Araneoidea</taxon>
        <taxon>Araneidae</taxon>
        <taxon>Caerostris</taxon>
    </lineage>
</organism>
<proteinExistence type="predicted"/>
<dbReference type="EMBL" id="BPLR01017488">
    <property type="protein sequence ID" value="GIY92039.1"/>
    <property type="molecule type" value="Genomic_DNA"/>
</dbReference>
<comment type="caution">
    <text evidence="2">The sequence shown here is derived from an EMBL/GenBank/DDBJ whole genome shotgun (WGS) entry which is preliminary data.</text>
</comment>
<dbReference type="Proteomes" id="UP001054945">
    <property type="component" value="Unassembled WGS sequence"/>
</dbReference>
<protein>
    <submittedName>
        <fullName evidence="2">Uncharacterized protein</fullName>
    </submittedName>
</protein>
<dbReference type="AlphaFoldDB" id="A0AAV4XDH4"/>
<accession>A0AAV4XDH4</accession>
<name>A0AAV4XDH4_CAEEX</name>
<evidence type="ECO:0000313" key="3">
    <source>
        <dbReference type="Proteomes" id="UP001054945"/>
    </source>
</evidence>
<evidence type="ECO:0000256" key="1">
    <source>
        <dbReference type="SAM" id="MobiDB-lite"/>
    </source>
</evidence>
<feature type="region of interest" description="Disordered" evidence="1">
    <location>
        <begin position="1"/>
        <end position="35"/>
    </location>
</feature>
<keyword evidence="3" id="KW-1185">Reference proteome</keyword>
<sequence>MTFSLRPKPPRSQKAERNMKQKHGGDVEKKNTTSQRVEDEELHCMFFCENKDRKNEDETFQCLSVLQ</sequence>
<feature type="compositionally biased region" description="Basic and acidic residues" evidence="1">
    <location>
        <begin position="13"/>
        <end position="31"/>
    </location>
</feature>
<reference evidence="2 3" key="1">
    <citation type="submission" date="2021-06" db="EMBL/GenBank/DDBJ databases">
        <title>Caerostris extrusa draft genome.</title>
        <authorList>
            <person name="Kono N."/>
            <person name="Arakawa K."/>
        </authorList>
    </citation>
    <scope>NUCLEOTIDE SEQUENCE [LARGE SCALE GENOMIC DNA]</scope>
</reference>